<dbReference type="Pfam" id="PF13417">
    <property type="entry name" value="GST_N_3"/>
    <property type="match status" value="1"/>
</dbReference>
<keyword evidence="2" id="KW-0560">Oxidoreductase</keyword>
<dbReference type="Proteomes" id="UP000325440">
    <property type="component" value="Unassembled WGS sequence"/>
</dbReference>
<dbReference type="AlphaFoldDB" id="A0A5E4NMF5"/>
<comment type="similarity">
    <text evidence="1">Belongs to the GST superfamily. Omega family.</text>
</comment>
<evidence type="ECO:0000313" key="6">
    <source>
        <dbReference type="Proteomes" id="UP000325440"/>
    </source>
</evidence>
<dbReference type="PANTHER" id="PTHR43968:SF6">
    <property type="entry name" value="GLUTATHIONE S-TRANSFERASE OMEGA"/>
    <property type="match status" value="1"/>
</dbReference>
<reference evidence="5 6" key="1">
    <citation type="submission" date="2019-08" db="EMBL/GenBank/DDBJ databases">
        <authorList>
            <person name="Alioto T."/>
            <person name="Alioto T."/>
            <person name="Gomez Garrido J."/>
        </authorList>
    </citation>
    <scope>NUCLEOTIDE SEQUENCE [LARGE SCALE GENOMIC DNA]</scope>
</reference>
<protein>
    <submittedName>
        <fullName evidence="5">Glutathione S-transferase, C-terminal-like,Glutathione S-transferase, N-terminal,Glutathione S</fullName>
    </submittedName>
</protein>
<dbReference type="GO" id="GO:0006749">
    <property type="term" value="P:glutathione metabolic process"/>
    <property type="evidence" value="ECO:0007669"/>
    <property type="project" value="TreeGrafter"/>
</dbReference>
<feature type="domain" description="GST N-terminal" evidence="3">
    <location>
        <begin position="18"/>
        <end position="96"/>
    </location>
</feature>
<name>A0A5E4NMF5_9HEMI</name>
<gene>
    <name evidence="5" type="ORF">CINCED_3A021872</name>
</gene>
<dbReference type="SUPFAM" id="SSF47616">
    <property type="entry name" value="GST C-terminal domain-like"/>
    <property type="match status" value="1"/>
</dbReference>
<dbReference type="InterPro" id="IPR004045">
    <property type="entry name" value="Glutathione_S-Trfase_N"/>
</dbReference>
<dbReference type="Pfam" id="PF13410">
    <property type="entry name" value="GST_C_2"/>
    <property type="match status" value="1"/>
</dbReference>
<dbReference type="GO" id="GO:0005737">
    <property type="term" value="C:cytoplasm"/>
    <property type="evidence" value="ECO:0007669"/>
    <property type="project" value="InterPro"/>
</dbReference>
<evidence type="ECO:0000259" key="4">
    <source>
        <dbReference type="PROSITE" id="PS50405"/>
    </source>
</evidence>
<dbReference type="SFLD" id="SFLDS00019">
    <property type="entry name" value="Glutathione_Transferase_(cytos"/>
    <property type="match status" value="1"/>
</dbReference>
<dbReference type="GO" id="GO:0045174">
    <property type="term" value="F:glutathione dehydrogenase (ascorbate) activity"/>
    <property type="evidence" value="ECO:0007669"/>
    <property type="project" value="TreeGrafter"/>
</dbReference>
<evidence type="ECO:0000256" key="1">
    <source>
        <dbReference type="ARBA" id="ARBA00011067"/>
    </source>
</evidence>
<dbReference type="EMBL" id="CABPRJ010002391">
    <property type="protein sequence ID" value="VVC44970.1"/>
    <property type="molecule type" value="Genomic_DNA"/>
</dbReference>
<dbReference type="FunFam" id="3.40.30.10:FF:000123">
    <property type="entry name" value="Glutathione transferase o1"/>
    <property type="match status" value="1"/>
</dbReference>
<proteinExistence type="inferred from homology"/>
<dbReference type="PANTHER" id="PTHR43968">
    <property type="match status" value="1"/>
</dbReference>
<dbReference type="InterPro" id="IPR005442">
    <property type="entry name" value="GST_omega"/>
</dbReference>
<dbReference type="InterPro" id="IPR050983">
    <property type="entry name" value="GST_Omega/HSP26"/>
</dbReference>
<dbReference type="SUPFAM" id="SSF52833">
    <property type="entry name" value="Thioredoxin-like"/>
    <property type="match status" value="1"/>
</dbReference>
<feature type="domain" description="GST C-terminal" evidence="4">
    <location>
        <begin position="101"/>
        <end position="232"/>
    </location>
</feature>
<dbReference type="Gene3D" id="1.20.1050.10">
    <property type="match status" value="1"/>
</dbReference>
<evidence type="ECO:0000256" key="2">
    <source>
        <dbReference type="ARBA" id="ARBA00023002"/>
    </source>
</evidence>
<evidence type="ECO:0000259" key="3">
    <source>
        <dbReference type="PROSITE" id="PS50404"/>
    </source>
</evidence>
<dbReference type="OrthoDB" id="4951845at2759"/>
<sequence>MATKHLGKGSVCPPTVPDSIRFYSMRYCPYAQRIQLVLNAKGILHDTVFINLSDKPEWYLDIFPAGKVPAIIYDDKFLFESLYLADFLDEQYSQPRLWNGTPLQKILDKIFIDNFAKVGLAFYKLMMTTSEPEKPNFDELVYSLKPIEAELVQRGSTFFGGASPNMVDYMIWPWFERLDAINPYTNGTYIIPFVQEFPKLADWKTLMIADKVVAPYYLPPEKHAEHFKKRKAGLPSYDI</sequence>
<dbReference type="SFLD" id="SFLDG00358">
    <property type="entry name" value="Main_(cytGST)"/>
    <property type="match status" value="1"/>
</dbReference>
<evidence type="ECO:0000313" key="5">
    <source>
        <dbReference type="EMBL" id="VVC44970.1"/>
    </source>
</evidence>
<organism evidence="5 6">
    <name type="scientific">Cinara cedri</name>
    <dbReference type="NCBI Taxonomy" id="506608"/>
    <lineage>
        <taxon>Eukaryota</taxon>
        <taxon>Metazoa</taxon>
        <taxon>Ecdysozoa</taxon>
        <taxon>Arthropoda</taxon>
        <taxon>Hexapoda</taxon>
        <taxon>Insecta</taxon>
        <taxon>Pterygota</taxon>
        <taxon>Neoptera</taxon>
        <taxon>Paraneoptera</taxon>
        <taxon>Hemiptera</taxon>
        <taxon>Sternorrhyncha</taxon>
        <taxon>Aphidomorpha</taxon>
        <taxon>Aphidoidea</taxon>
        <taxon>Aphididae</taxon>
        <taxon>Lachninae</taxon>
        <taxon>Cinara</taxon>
    </lineage>
</organism>
<dbReference type="InterPro" id="IPR040079">
    <property type="entry name" value="Glutathione_S-Trfase"/>
</dbReference>
<dbReference type="PROSITE" id="PS50405">
    <property type="entry name" value="GST_CTER"/>
    <property type="match status" value="1"/>
</dbReference>
<dbReference type="GO" id="GO:0004364">
    <property type="term" value="F:glutathione transferase activity"/>
    <property type="evidence" value="ECO:0007669"/>
    <property type="project" value="InterPro"/>
</dbReference>
<dbReference type="PROSITE" id="PS50404">
    <property type="entry name" value="GST_NTER"/>
    <property type="match status" value="1"/>
</dbReference>
<accession>A0A5E4NMF5</accession>
<keyword evidence="6" id="KW-1185">Reference proteome</keyword>
<dbReference type="FunFam" id="1.20.1050.10:FF:000009">
    <property type="entry name" value="Glutathione S-transferase omega-1"/>
    <property type="match status" value="1"/>
</dbReference>
<dbReference type="InterPro" id="IPR036282">
    <property type="entry name" value="Glutathione-S-Trfase_C_sf"/>
</dbReference>
<dbReference type="PRINTS" id="PR01625">
    <property type="entry name" value="GSTRNSFRASEO"/>
</dbReference>
<keyword evidence="5" id="KW-0808">Transferase</keyword>
<dbReference type="Gene3D" id="3.40.30.10">
    <property type="entry name" value="Glutaredoxin"/>
    <property type="match status" value="1"/>
</dbReference>
<dbReference type="InterPro" id="IPR010987">
    <property type="entry name" value="Glutathione-S-Trfase_C-like"/>
</dbReference>
<dbReference type="InterPro" id="IPR036249">
    <property type="entry name" value="Thioredoxin-like_sf"/>
</dbReference>